<reference evidence="2 3" key="1">
    <citation type="journal article" date="2018" name="Front. Plant Sci.">
        <title>Red Clover (Trifolium pratense) and Zigzag Clover (T. medium) - A Picture of Genomic Similarities and Differences.</title>
        <authorList>
            <person name="Dluhosova J."/>
            <person name="Istvanek J."/>
            <person name="Nedelnik J."/>
            <person name="Repkova J."/>
        </authorList>
    </citation>
    <scope>NUCLEOTIDE SEQUENCE [LARGE SCALE GENOMIC DNA]</scope>
    <source>
        <strain evidence="3">cv. 10/8</strain>
        <tissue evidence="2">Leaf</tissue>
    </source>
</reference>
<organism evidence="2 3">
    <name type="scientific">Trifolium medium</name>
    <dbReference type="NCBI Taxonomy" id="97028"/>
    <lineage>
        <taxon>Eukaryota</taxon>
        <taxon>Viridiplantae</taxon>
        <taxon>Streptophyta</taxon>
        <taxon>Embryophyta</taxon>
        <taxon>Tracheophyta</taxon>
        <taxon>Spermatophyta</taxon>
        <taxon>Magnoliopsida</taxon>
        <taxon>eudicotyledons</taxon>
        <taxon>Gunneridae</taxon>
        <taxon>Pentapetalae</taxon>
        <taxon>rosids</taxon>
        <taxon>fabids</taxon>
        <taxon>Fabales</taxon>
        <taxon>Fabaceae</taxon>
        <taxon>Papilionoideae</taxon>
        <taxon>50 kb inversion clade</taxon>
        <taxon>NPAAA clade</taxon>
        <taxon>Hologalegina</taxon>
        <taxon>IRL clade</taxon>
        <taxon>Trifolieae</taxon>
        <taxon>Trifolium</taxon>
    </lineage>
</organism>
<evidence type="ECO:0000313" key="2">
    <source>
        <dbReference type="EMBL" id="MCI14788.1"/>
    </source>
</evidence>
<dbReference type="PANTHER" id="PTHR21373:SF0">
    <property type="entry name" value="N-ALPHA-ACETYLTRANSFERASE 35, NATC AUXILIARY SUBUNIT"/>
    <property type="match status" value="1"/>
</dbReference>
<dbReference type="PANTHER" id="PTHR21373">
    <property type="entry name" value="GLUCOSE REPRESSIBLE PROTEIN MAK10"/>
    <property type="match status" value="1"/>
</dbReference>
<evidence type="ECO:0000313" key="3">
    <source>
        <dbReference type="Proteomes" id="UP000265520"/>
    </source>
</evidence>
<dbReference type="EMBL" id="LXQA010093793">
    <property type="protein sequence ID" value="MCI14788.1"/>
    <property type="molecule type" value="Genomic_DNA"/>
</dbReference>
<feature type="non-terminal residue" evidence="2">
    <location>
        <position position="1"/>
    </location>
</feature>
<sequence length="79" mass="8952">TLVMCDYFKEAQKIAKELKSSFVNDPEMMAELRRIELVAERNNIALTVISRLGTPDPSVKISFTLSHHPFFATAIVKRS</sequence>
<proteinExistence type="predicted"/>
<keyword evidence="2" id="KW-0808">Transferase</keyword>
<dbReference type="InterPro" id="IPR057982">
    <property type="entry name" value="TPR_NAA35"/>
</dbReference>
<dbReference type="InterPro" id="IPR007244">
    <property type="entry name" value="Naa35_N"/>
</dbReference>
<accession>A0A392PRQ4</accession>
<comment type="caution">
    <text evidence="2">The sequence shown here is derived from an EMBL/GenBank/DDBJ whole genome shotgun (WGS) entry which is preliminary data.</text>
</comment>
<feature type="domain" description="NAA35-like TPR repeats" evidence="1">
    <location>
        <begin position="2"/>
        <end position="74"/>
    </location>
</feature>
<evidence type="ECO:0000259" key="1">
    <source>
        <dbReference type="Pfam" id="PF25789"/>
    </source>
</evidence>
<dbReference type="AlphaFoldDB" id="A0A392PRQ4"/>
<name>A0A392PRQ4_9FABA</name>
<protein>
    <submittedName>
        <fullName evidence="2">N-alpha-acetyltransferase 35 NatC auxiliary subunit-like</fullName>
    </submittedName>
</protein>
<dbReference type="Proteomes" id="UP000265520">
    <property type="component" value="Unassembled WGS sequence"/>
</dbReference>
<keyword evidence="3" id="KW-1185">Reference proteome</keyword>
<dbReference type="GO" id="GO:0031417">
    <property type="term" value="C:NatC complex"/>
    <property type="evidence" value="ECO:0007669"/>
    <property type="project" value="InterPro"/>
</dbReference>
<dbReference type="GO" id="GO:0016740">
    <property type="term" value="F:transferase activity"/>
    <property type="evidence" value="ECO:0007669"/>
    <property type="project" value="UniProtKB-KW"/>
</dbReference>
<dbReference type="Pfam" id="PF25789">
    <property type="entry name" value="TPR_NAA35"/>
    <property type="match status" value="1"/>
</dbReference>